<dbReference type="InterPro" id="IPR000504">
    <property type="entry name" value="RRM_dom"/>
</dbReference>
<dbReference type="GO" id="GO:0050686">
    <property type="term" value="P:negative regulation of mRNA processing"/>
    <property type="evidence" value="ECO:0007669"/>
    <property type="project" value="UniProtKB-ARBA"/>
</dbReference>
<reference evidence="9" key="3">
    <citation type="submission" date="2015-06" db="UniProtKB">
        <authorList>
            <consortium name="EnsemblMetazoa"/>
        </authorList>
    </citation>
    <scope>IDENTIFICATION</scope>
</reference>
<reference evidence="10" key="1">
    <citation type="submission" date="2012-12" db="EMBL/GenBank/DDBJ databases">
        <authorList>
            <person name="Hellsten U."/>
            <person name="Grimwood J."/>
            <person name="Chapman J.A."/>
            <person name="Shapiro H."/>
            <person name="Aerts A."/>
            <person name="Otillar R.P."/>
            <person name="Terry A.Y."/>
            <person name="Boore J.L."/>
            <person name="Simakov O."/>
            <person name="Marletaz F."/>
            <person name="Cho S.-J."/>
            <person name="Edsinger-Gonzales E."/>
            <person name="Havlak P."/>
            <person name="Kuo D.-H."/>
            <person name="Larsson T."/>
            <person name="Lv J."/>
            <person name="Arendt D."/>
            <person name="Savage R."/>
            <person name="Osoegawa K."/>
            <person name="de Jong P."/>
            <person name="Lindberg D.R."/>
            <person name="Seaver E.C."/>
            <person name="Weisblat D.A."/>
            <person name="Putnam N.H."/>
            <person name="Grigoriev I.V."/>
            <person name="Rokhsar D.S."/>
        </authorList>
    </citation>
    <scope>NUCLEOTIDE SEQUENCE</scope>
</reference>
<evidence type="ECO:0000313" key="10">
    <source>
        <dbReference type="Proteomes" id="UP000015101"/>
    </source>
</evidence>
<dbReference type="RefSeq" id="XP_009009081.1">
    <property type="nucleotide sequence ID" value="XM_009010833.1"/>
</dbReference>
<feature type="domain" description="RRM" evidence="7">
    <location>
        <begin position="204"/>
        <end position="290"/>
    </location>
</feature>
<dbReference type="SUPFAM" id="SSF54928">
    <property type="entry name" value="RNA-binding domain, RBD"/>
    <property type="match status" value="2"/>
</dbReference>
<comment type="similarity">
    <text evidence="2">Belongs to the RRM elav family.</text>
</comment>
<keyword evidence="5" id="KW-0539">Nucleus</keyword>
<dbReference type="InterPro" id="IPR002343">
    <property type="entry name" value="Hud_Sxl_RNA"/>
</dbReference>
<dbReference type="InParanoid" id="T1FX58"/>
<dbReference type="eggNOG" id="KOG0145">
    <property type="taxonomic scope" value="Eukaryota"/>
</dbReference>
<dbReference type="GO" id="GO:0005634">
    <property type="term" value="C:nucleus"/>
    <property type="evidence" value="ECO:0007669"/>
    <property type="project" value="UniProtKB-SubCell"/>
</dbReference>
<evidence type="ECO:0000256" key="6">
    <source>
        <dbReference type="PROSITE-ProRule" id="PRU00176"/>
    </source>
</evidence>
<dbReference type="AlphaFoldDB" id="T1FX58"/>
<dbReference type="GO" id="GO:0010629">
    <property type="term" value="P:negative regulation of gene expression"/>
    <property type="evidence" value="ECO:0007669"/>
    <property type="project" value="UniProtKB-ARBA"/>
</dbReference>
<dbReference type="KEGG" id="hro:HELRODRAFT_62839"/>
<evidence type="ECO:0000313" key="9">
    <source>
        <dbReference type="EnsemblMetazoa" id="HelroP62839"/>
    </source>
</evidence>
<dbReference type="InterPro" id="IPR006548">
    <property type="entry name" value="ELAD_HU_SF"/>
</dbReference>
<gene>
    <name evidence="9" type="primary">20213406</name>
    <name evidence="8" type="ORF">HELRODRAFT_62839</name>
</gene>
<dbReference type="EMBL" id="AMQM01000149">
    <property type="status" value="NOT_ANNOTATED_CDS"/>
    <property type="molecule type" value="Genomic_DNA"/>
</dbReference>
<dbReference type="InterPro" id="IPR012677">
    <property type="entry name" value="Nucleotide-bd_a/b_plait_sf"/>
</dbReference>
<dbReference type="OrthoDB" id="266020at2759"/>
<feature type="domain" description="RRM" evidence="7">
    <location>
        <begin position="2"/>
        <end position="80"/>
    </location>
</feature>
<reference evidence="8 10" key="2">
    <citation type="journal article" date="2013" name="Nature">
        <title>Insights into bilaterian evolution from three spiralian genomes.</title>
        <authorList>
            <person name="Simakov O."/>
            <person name="Marletaz F."/>
            <person name="Cho S.J."/>
            <person name="Edsinger-Gonzales E."/>
            <person name="Havlak P."/>
            <person name="Hellsten U."/>
            <person name="Kuo D.H."/>
            <person name="Larsson T."/>
            <person name="Lv J."/>
            <person name="Arendt D."/>
            <person name="Savage R."/>
            <person name="Osoegawa K."/>
            <person name="de Jong P."/>
            <person name="Grimwood J."/>
            <person name="Chapman J.A."/>
            <person name="Shapiro H."/>
            <person name="Aerts A."/>
            <person name="Otillar R.P."/>
            <person name="Terry A.Y."/>
            <person name="Boore J.L."/>
            <person name="Grigoriev I.V."/>
            <person name="Lindberg D.R."/>
            <person name="Seaver E.C."/>
            <person name="Weisblat D.A."/>
            <person name="Putnam N.H."/>
            <person name="Rokhsar D.S."/>
        </authorList>
    </citation>
    <scope>NUCLEOTIDE SEQUENCE</scope>
</reference>
<dbReference type="InterPro" id="IPR035979">
    <property type="entry name" value="RBD_domain_sf"/>
</dbReference>
<dbReference type="PANTHER" id="PTHR10352">
    <property type="entry name" value="EUKARYOTIC TRANSLATION INITIATION FACTOR 3 SUBUNIT G"/>
    <property type="match status" value="1"/>
</dbReference>
<dbReference type="CDD" id="cd12650">
    <property type="entry name" value="RRM1_Hu"/>
    <property type="match status" value="1"/>
</dbReference>
<comment type="subcellular location">
    <subcellularLocation>
        <location evidence="1">Nucleus</location>
    </subcellularLocation>
</comment>
<dbReference type="GO" id="GO:1990904">
    <property type="term" value="C:ribonucleoprotein complex"/>
    <property type="evidence" value="ECO:0007669"/>
    <property type="project" value="InterPro"/>
</dbReference>
<dbReference type="CDD" id="cd12652">
    <property type="entry name" value="RRM2_Hu"/>
    <property type="match status" value="1"/>
</dbReference>
<proteinExistence type="inferred from homology"/>
<dbReference type="PROSITE" id="PS50102">
    <property type="entry name" value="RRM"/>
    <property type="match status" value="3"/>
</dbReference>
<dbReference type="InterPro" id="IPR034775">
    <property type="entry name" value="Elav_RRM1"/>
</dbReference>
<dbReference type="GO" id="GO:0003729">
    <property type="term" value="F:mRNA binding"/>
    <property type="evidence" value="ECO:0007669"/>
    <property type="project" value="UniProtKB-ARBA"/>
</dbReference>
<dbReference type="PRINTS" id="PR00961">
    <property type="entry name" value="HUDSXLRNA"/>
</dbReference>
<dbReference type="FunFam" id="3.30.70.330:FF:000205">
    <property type="entry name" value="Sex lethal, isoform B"/>
    <property type="match status" value="1"/>
</dbReference>
<feature type="domain" description="RRM" evidence="7">
    <location>
        <begin position="88"/>
        <end position="168"/>
    </location>
</feature>
<dbReference type="Proteomes" id="UP000015101">
    <property type="component" value="Unassembled WGS sequence"/>
</dbReference>
<dbReference type="HOGENOM" id="CLU_026186_2_2_1"/>
<keyword evidence="4 6" id="KW-0694">RNA-binding</keyword>
<dbReference type="CTD" id="20213406"/>
<dbReference type="Pfam" id="PF00076">
    <property type="entry name" value="RRM_1"/>
    <property type="match status" value="3"/>
</dbReference>
<dbReference type="STRING" id="6412.T1FX58"/>
<dbReference type="GeneID" id="20213406"/>
<evidence type="ECO:0000256" key="2">
    <source>
        <dbReference type="ARBA" id="ARBA00006266"/>
    </source>
</evidence>
<organism evidence="9 10">
    <name type="scientific">Helobdella robusta</name>
    <name type="common">Californian leech</name>
    <dbReference type="NCBI Taxonomy" id="6412"/>
    <lineage>
        <taxon>Eukaryota</taxon>
        <taxon>Metazoa</taxon>
        <taxon>Spiralia</taxon>
        <taxon>Lophotrochozoa</taxon>
        <taxon>Annelida</taxon>
        <taxon>Clitellata</taxon>
        <taxon>Hirudinea</taxon>
        <taxon>Rhynchobdellida</taxon>
        <taxon>Glossiphoniidae</taxon>
        <taxon>Helobdella</taxon>
    </lineage>
</organism>
<name>T1FX58_HELRO</name>
<evidence type="ECO:0000256" key="4">
    <source>
        <dbReference type="ARBA" id="ARBA00022884"/>
    </source>
</evidence>
<evidence type="ECO:0000313" key="8">
    <source>
        <dbReference type="EMBL" id="ESO12361.1"/>
    </source>
</evidence>
<dbReference type="Gene3D" id="3.30.70.330">
    <property type="match status" value="3"/>
</dbReference>
<dbReference type="GO" id="GO:0005737">
    <property type="term" value="C:cytoplasm"/>
    <property type="evidence" value="ECO:0007669"/>
    <property type="project" value="UniProtKB-ARBA"/>
</dbReference>
<dbReference type="SMART" id="SM00360">
    <property type="entry name" value="RRM"/>
    <property type="match status" value="3"/>
</dbReference>
<evidence type="ECO:0000256" key="5">
    <source>
        <dbReference type="ARBA" id="ARBA00023242"/>
    </source>
</evidence>
<accession>T1FX58</accession>
<sequence length="303" mass="33441">MTNLIVNYLPQNMSQDEIRSLFGSIGEMESCKLIRDKYTGQSLGYGFVNYRNPADAQRAVGSLNGLRLQNKMIKVSIARPSCSLIKGANLYVGGIPKSMTVQDLENLFSPCGNIITSRILIDPKTEKSKGVGFVRFDMRLEAERAIKQLNGILLSGSSEPMTVKFANHPSSLQNITTTISCQSPTSKHQQQTSPFSPREKSGGYCLLVDNLSPETDEVGLWQLFGPFGAVQNVQLMRDNYSISKSAINTSHYRRYAYVTMTDYHDAVLAIAWLNGLKINGEELHVSFRRGGNGVNIKVSEGCA</sequence>
<dbReference type="FunFam" id="3.30.70.330:FF:000383">
    <property type="entry name" value="Sex lethal, isoform D"/>
    <property type="match status" value="1"/>
</dbReference>
<evidence type="ECO:0000259" key="7">
    <source>
        <dbReference type="PROSITE" id="PS50102"/>
    </source>
</evidence>
<dbReference type="EMBL" id="KB095811">
    <property type="protein sequence ID" value="ESO12361.1"/>
    <property type="molecule type" value="Genomic_DNA"/>
</dbReference>
<evidence type="ECO:0000256" key="1">
    <source>
        <dbReference type="ARBA" id="ARBA00004123"/>
    </source>
</evidence>
<dbReference type="EnsemblMetazoa" id="HelroT62839">
    <property type="protein sequence ID" value="HelroP62839"/>
    <property type="gene ID" value="HelroG62839"/>
</dbReference>
<keyword evidence="10" id="KW-1185">Reference proteome</keyword>
<dbReference type="OMA" id="NNKQTHV"/>
<dbReference type="GO" id="GO:0009967">
    <property type="term" value="P:positive regulation of signal transduction"/>
    <property type="evidence" value="ECO:0007669"/>
    <property type="project" value="UniProtKB-ARBA"/>
</dbReference>
<evidence type="ECO:0000256" key="3">
    <source>
        <dbReference type="ARBA" id="ARBA00022737"/>
    </source>
</evidence>
<protein>
    <recommendedName>
        <fullName evidence="7">RRM domain-containing protein</fullName>
    </recommendedName>
</protein>
<keyword evidence="3" id="KW-0677">Repeat</keyword>
<dbReference type="NCBIfam" id="TIGR01661">
    <property type="entry name" value="ELAV_HUD_SF"/>
    <property type="match status" value="1"/>
</dbReference>